<dbReference type="Pfam" id="PF10275">
    <property type="entry name" value="Peptidase_C65"/>
    <property type="match status" value="1"/>
</dbReference>
<dbReference type="Proteomes" id="UP000775547">
    <property type="component" value="Unassembled WGS sequence"/>
</dbReference>
<proteinExistence type="predicted"/>
<sequence>MGTKTPVRRLNNLNDFSTEQQYELNQGLFQDSIITDRGPYVGEVVPIAVLSEEGSAFVHQINVLKAKGYHFIQKTRGDRNYFYQALAFAFIERLIHHSPSISGAPEILGKTREIFKEHASFGFAEYKKAYGILANLIGNIPKHNKHEMTSTPLETFRSAESASSLNLL</sequence>
<evidence type="ECO:0000313" key="1">
    <source>
        <dbReference type="EMBL" id="KAG5644507.1"/>
    </source>
</evidence>
<name>A0A9P7G5M3_9AGAR</name>
<gene>
    <name evidence="1" type="ORF">DXG03_008249</name>
</gene>
<dbReference type="InterPro" id="IPR019400">
    <property type="entry name" value="Peptidase_C65_otubain"/>
</dbReference>
<protein>
    <submittedName>
        <fullName evidence="1">Uncharacterized protein</fullName>
    </submittedName>
</protein>
<organism evidence="1 2">
    <name type="scientific">Asterophora parasitica</name>
    <dbReference type="NCBI Taxonomy" id="117018"/>
    <lineage>
        <taxon>Eukaryota</taxon>
        <taxon>Fungi</taxon>
        <taxon>Dikarya</taxon>
        <taxon>Basidiomycota</taxon>
        <taxon>Agaricomycotina</taxon>
        <taxon>Agaricomycetes</taxon>
        <taxon>Agaricomycetidae</taxon>
        <taxon>Agaricales</taxon>
        <taxon>Tricholomatineae</taxon>
        <taxon>Lyophyllaceae</taxon>
        <taxon>Asterophora</taxon>
    </lineage>
</organism>
<comment type="caution">
    <text evidence="1">The sequence shown here is derived from an EMBL/GenBank/DDBJ whole genome shotgun (WGS) entry which is preliminary data.</text>
</comment>
<accession>A0A9P7G5M3</accession>
<dbReference type="AlphaFoldDB" id="A0A9P7G5M3"/>
<dbReference type="OrthoDB" id="18915at2759"/>
<reference evidence="1" key="1">
    <citation type="submission" date="2020-07" db="EMBL/GenBank/DDBJ databases">
        <authorList>
            <person name="Nieuwenhuis M."/>
            <person name="Van De Peppel L.J.J."/>
        </authorList>
    </citation>
    <scope>NUCLEOTIDE SEQUENCE</scope>
    <source>
        <strain evidence="1">AP01</strain>
        <tissue evidence="1">Mycelium</tissue>
    </source>
</reference>
<keyword evidence="2" id="KW-1185">Reference proteome</keyword>
<reference evidence="1" key="2">
    <citation type="submission" date="2021-10" db="EMBL/GenBank/DDBJ databases">
        <title>Phylogenomics reveals ancestral predisposition of the termite-cultivated fungus Termitomyces towards a domesticated lifestyle.</title>
        <authorList>
            <person name="Auxier B."/>
            <person name="Grum-Grzhimaylo A."/>
            <person name="Cardenas M.E."/>
            <person name="Lodge J.D."/>
            <person name="Laessoe T."/>
            <person name="Pedersen O."/>
            <person name="Smith M.E."/>
            <person name="Kuyper T.W."/>
            <person name="Franco-Molano E.A."/>
            <person name="Baroni T.J."/>
            <person name="Aanen D.K."/>
        </authorList>
    </citation>
    <scope>NUCLEOTIDE SEQUENCE</scope>
    <source>
        <strain evidence="1">AP01</strain>
        <tissue evidence="1">Mycelium</tissue>
    </source>
</reference>
<dbReference type="EMBL" id="JABCKV010000067">
    <property type="protein sequence ID" value="KAG5644507.1"/>
    <property type="molecule type" value="Genomic_DNA"/>
</dbReference>
<dbReference type="Gene3D" id="1.20.1300.20">
    <property type="entry name" value="Peptidase C65 Otubain, subdomain 2"/>
    <property type="match status" value="1"/>
</dbReference>
<dbReference type="InterPro" id="IPR042467">
    <property type="entry name" value="Peptidase_C65_otubain_sub2"/>
</dbReference>
<evidence type="ECO:0000313" key="2">
    <source>
        <dbReference type="Proteomes" id="UP000775547"/>
    </source>
</evidence>